<feature type="transmembrane region" description="Helical" evidence="2">
    <location>
        <begin position="397"/>
        <end position="415"/>
    </location>
</feature>
<accession>A0ABS8ZAI1</accession>
<dbReference type="EMBL" id="JAJVCN010000002">
    <property type="protein sequence ID" value="MCE7004883.1"/>
    <property type="molecule type" value="Genomic_DNA"/>
</dbReference>
<dbReference type="Proteomes" id="UP001521150">
    <property type="component" value="Unassembled WGS sequence"/>
</dbReference>
<feature type="transmembrane region" description="Helical" evidence="2">
    <location>
        <begin position="160"/>
        <end position="182"/>
    </location>
</feature>
<feature type="transmembrane region" description="Helical" evidence="2">
    <location>
        <begin position="300"/>
        <end position="320"/>
    </location>
</feature>
<name>A0ABS8ZAI1_9PSEU</name>
<feature type="region of interest" description="Disordered" evidence="1">
    <location>
        <begin position="1"/>
        <end position="23"/>
    </location>
</feature>
<feature type="transmembrane region" description="Helical" evidence="2">
    <location>
        <begin position="194"/>
        <end position="219"/>
    </location>
</feature>
<organism evidence="3 4">
    <name type="scientific">Kibdelosporangium philippinense</name>
    <dbReference type="NCBI Taxonomy" id="211113"/>
    <lineage>
        <taxon>Bacteria</taxon>
        <taxon>Bacillati</taxon>
        <taxon>Actinomycetota</taxon>
        <taxon>Actinomycetes</taxon>
        <taxon>Pseudonocardiales</taxon>
        <taxon>Pseudonocardiaceae</taxon>
        <taxon>Kibdelosporangium</taxon>
    </lineage>
</organism>
<keyword evidence="2" id="KW-1133">Transmembrane helix</keyword>
<feature type="transmembrane region" description="Helical" evidence="2">
    <location>
        <begin position="276"/>
        <end position="294"/>
    </location>
</feature>
<keyword evidence="2" id="KW-0472">Membrane</keyword>
<evidence type="ECO:0000313" key="3">
    <source>
        <dbReference type="EMBL" id="MCE7004883.1"/>
    </source>
</evidence>
<evidence type="ECO:0000313" key="4">
    <source>
        <dbReference type="Proteomes" id="UP001521150"/>
    </source>
</evidence>
<feature type="transmembrane region" description="Helical" evidence="2">
    <location>
        <begin position="135"/>
        <end position="154"/>
    </location>
</feature>
<dbReference type="RefSeq" id="WP_233726506.1">
    <property type="nucleotide sequence ID" value="NZ_JAJVCN010000002.1"/>
</dbReference>
<evidence type="ECO:0000256" key="1">
    <source>
        <dbReference type="SAM" id="MobiDB-lite"/>
    </source>
</evidence>
<feature type="transmembrane region" description="Helical" evidence="2">
    <location>
        <begin position="225"/>
        <end position="244"/>
    </location>
</feature>
<keyword evidence="2" id="KW-0812">Transmembrane</keyword>
<reference evidence="3 4" key="1">
    <citation type="submission" date="2021-12" db="EMBL/GenBank/DDBJ databases">
        <title>Genome sequence of Kibdelosporangium philippinense ATCC 49844.</title>
        <authorList>
            <person name="Fedorov E.A."/>
            <person name="Omeragic M."/>
            <person name="Shalygina K.F."/>
            <person name="Maclea K.S."/>
        </authorList>
    </citation>
    <scope>NUCLEOTIDE SEQUENCE [LARGE SCALE GENOMIC DNA]</scope>
    <source>
        <strain evidence="3 4">ATCC 49844</strain>
    </source>
</reference>
<feature type="transmembrane region" description="Helical" evidence="2">
    <location>
        <begin position="421"/>
        <end position="438"/>
    </location>
</feature>
<feature type="transmembrane region" description="Helical" evidence="2">
    <location>
        <begin position="366"/>
        <end position="385"/>
    </location>
</feature>
<sequence length="585" mass="63708">MATVVAGDDVHVGGPSSGTADGHARRDMRTRILQTLLSTVLLGFLLNWRYGYWVGKVDHWVLSPQGINWADPDKFRGDWILQNAPQPHWFFDVVTWFGASIDALGGVYLVYWLISLAIFGAATVLLAHRWAPEHPWVATVLVTVLGAVTPWWLLGTGSPMLAIALPGVMAGFLIYLVIAALLTGSYRMAGIVSVVTAIVHVQQGGVAAVLLIAVAIVLFVRERRINWWLVGSAVASLAIMFAGLKARPVAGDLNDFVQACQKLIPYHCEATSWPGFVLWQGLALVGLAILSVLYMTRQSWPVWAATLGLSAFGLLVGVTVDRWDVPTLGTLAQGLNIYRLGVLLMPFAVWAVVLPIFGRFKEWQRWVLLAVVLFLGYHVISMDFYEPAYPLEKPAGGAWMVAFAFALTVATAWVGRSKNTVRAAGVVMALSVALSMAANPSITLKALDPTFIQDADLREWGEAVQRVVPPGEQLIAPPLAMHMRLVTARGVFADCKGGPYGGPAWRDYQDRIEALGGFTQCTHAIADVYKKVTAAQIQQVASRYGMRFVVFEGDDNAAMAGLKAAGWREVLGPYKSIKNYVLQAP</sequence>
<proteinExistence type="predicted"/>
<gene>
    <name evidence="3" type="ORF">LWC34_18930</name>
</gene>
<comment type="caution">
    <text evidence="3">The sequence shown here is derived from an EMBL/GenBank/DDBJ whole genome shotgun (WGS) entry which is preliminary data.</text>
</comment>
<evidence type="ECO:0000256" key="2">
    <source>
        <dbReference type="SAM" id="Phobius"/>
    </source>
</evidence>
<keyword evidence="4" id="KW-1185">Reference proteome</keyword>
<feature type="transmembrane region" description="Helical" evidence="2">
    <location>
        <begin position="109"/>
        <end position="128"/>
    </location>
</feature>
<protein>
    <submittedName>
        <fullName evidence="3">Uncharacterized protein</fullName>
    </submittedName>
</protein>
<feature type="transmembrane region" description="Helical" evidence="2">
    <location>
        <begin position="32"/>
        <end position="50"/>
    </location>
</feature>
<feature type="transmembrane region" description="Helical" evidence="2">
    <location>
        <begin position="340"/>
        <end position="360"/>
    </location>
</feature>